<comment type="subcellular location">
    <subcellularLocation>
        <location evidence="1">Membrane</location>
        <topology evidence="1">Peripheral membrane protein</topology>
    </subcellularLocation>
</comment>
<dbReference type="Gene3D" id="1.25.40.660">
    <property type="entry name" value="Vacuolar protein sorting-associated protein 35, helical subcomplex Vps35-C"/>
    <property type="match status" value="1"/>
</dbReference>
<reference evidence="9 10" key="1">
    <citation type="journal article" date="2013" name="Curr. Biol.">
        <title>The Genome of the Foraminiferan Reticulomyxa filosa.</title>
        <authorList>
            <person name="Glockner G."/>
            <person name="Hulsmann N."/>
            <person name="Schleicher M."/>
            <person name="Noegel A.A."/>
            <person name="Eichinger L."/>
            <person name="Gallinger C."/>
            <person name="Pawlowski J."/>
            <person name="Sierra R."/>
            <person name="Euteneuer U."/>
            <person name="Pillet L."/>
            <person name="Moustafa A."/>
            <person name="Platzer M."/>
            <person name="Groth M."/>
            <person name="Szafranski K."/>
            <person name="Schliwa M."/>
        </authorList>
    </citation>
    <scope>NUCLEOTIDE SEQUENCE [LARGE SCALE GENOMIC DNA]</scope>
</reference>
<evidence type="ECO:0000313" key="10">
    <source>
        <dbReference type="Proteomes" id="UP000023152"/>
    </source>
</evidence>
<comment type="caution">
    <text evidence="9">The sequence shown here is derived from an EMBL/GenBank/DDBJ whole genome shotgun (WGS) entry which is preliminary data.</text>
</comment>
<dbReference type="OrthoDB" id="10258141at2759"/>
<sequence>MVDTNNPEEQERYFKDATENVRRNAFYMQEELDKDRLHDAIKHAYTMIGELRTSKQVIENNNNNLFLCQCFVCMCKKKKKMMVTSELAHLETHVMDKFREKQKANEATALEWLTELYNRVQFCGNIVPRLYLLITVASVKLKAYKEWHEDTMKTIFDVVELSKGVQHPTRGLFLRNYLSQVCRSALPDVPDGVLNVLNFYNHNNNDDVGSLDDHPFIKQSVDFVLKNFAEMTRLWVRMQHQGAVRDRVRREKERLQLRMLVGTNLRRLSELNCISKAVYQDYVLKNLLENIVKSKDKIAQDYLMECIIMVFGDEYHLATLESFLSAVNKLHSSVAVNQIVIKLMNRLAKYAEQGADHRQSFQDKNVFETFEQQVKEIIQKHTKLTIDDTLGLYVELVNFAAQCYPGKDDYVVSMIKESLHTIQKNNNQVPASSVAHLSRMLLAPLKSMQLRVFEVKEYRDLISFLDFAQKRQVSADMVGSLVQLDNVYLRTPEQVELVFGMIEPLWCDPDQDKSKKHDTAGLDKDKDKDTEKGGNVKKSGDDDEQGQDKDDAPKKKDKSKKKADSERDDGGDSSCESIHEQHTAGREETKSSDDETFENEQNLMAKLIQLIYNEDTDTHYQALLYTYAYIYTYIYTLHLARKYFGQGGDRRLVYTFPPLVFNCLSLIARTHGLLSSEERSNAITMKPKKMFQFVHKICHIYGTHCPELGCRIWLQAALAAERCALSEISYEFFSQAFLCYEEYVSDSNEQYEALRCFISGLQSVKNLEQDNFDTLRSKCVQHAQRLLKKPHCARTLALCAHLYWDVAYTPFFNFFLHIKYLHIMCIFFITEFKQADVATKCLKKSGQKINSMMDGVEKIEMFVELLNKYVYLIMKQCPDVTMIFPFVHFVYLCIYTCLLFSFFDRFFRNIYFYFYFRLNCRK</sequence>
<dbReference type="GO" id="GO:0042147">
    <property type="term" value="P:retrograde transport, endosome to Golgi"/>
    <property type="evidence" value="ECO:0007669"/>
    <property type="project" value="InterPro"/>
</dbReference>
<dbReference type="GO" id="GO:0030906">
    <property type="term" value="C:retromer, cargo-selective complex"/>
    <property type="evidence" value="ECO:0007669"/>
    <property type="project" value="InterPro"/>
</dbReference>
<dbReference type="Proteomes" id="UP000023152">
    <property type="component" value="Unassembled WGS sequence"/>
</dbReference>
<dbReference type="GO" id="GO:0006886">
    <property type="term" value="P:intracellular protein transport"/>
    <property type="evidence" value="ECO:0007669"/>
    <property type="project" value="TreeGrafter"/>
</dbReference>
<keyword evidence="3 6" id="KW-0813">Transport</keyword>
<evidence type="ECO:0000256" key="7">
    <source>
        <dbReference type="SAM" id="MobiDB-lite"/>
    </source>
</evidence>
<evidence type="ECO:0000256" key="3">
    <source>
        <dbReference type="ARBA" id="ARBA00022448"/>
    </source>
</evidence>
<feature type="compositionally biased region" description="Basic and acidic residues" evidence="7">
    <location>
        <begin position="510"/>
        <end position="554"/>
    </location>
</feature>
<comment type="similarity">
    <text evidence="2 6">Belongs to the VPS35 family.</text>
</comment>
<keyword evidence="4 6" id="KW-0653">Protein transport</keyword>
<protein>
    <recommendedName>
        <fullName evidence="6">Vacuolar protein sorting-associated protein 35</fullName>
    </recommendedName>
</protein>
<evidence type="ECO:0000256" key="1">
    <source>
        <dbReference type="ARBA" id="ARBA00004170"/>
    </source>
</evidence>
<dbReference type="Pfam" id="PF03635">
    <property type="entry name" value="Vps35"/>
    <property type="match status" value="1"/>
</dbReference>
<feature type="region of interest" description="Disordered" evidence="7">
    <location>
        <begin position="508"/>
        <end position="595"/>
    </location>
</feature>
<dbReference type="GO" id="GO:0005829">
    <property type="term" value="C:cytosol"/>
    <property type="evidence" value="ECO:0007669"/>
    <property type="project" value="GOC"/>
</dbReference>
<dbReference type="GO" id="GO:0005770">
    <property type="term" value="C:late endosome"/>
    <property type="evidence" value="ECO:0007669"/>
    <property type="project" value="TreeGrafter"/>
</dbReference>
<dbReference type="InterPro" id="IPR042491">
    <property type="entry name" value="Vps35_C"/>
</dbReference>
<gene>
    <name evidence="9" type="ORF">RFI_28444</name>
</gene>
<feature type="transmembrane region" description="Helical" evidence="8">
    <location>
        <begin position="882"/>
        <end position="903"/>
    </location>
</feature>
<accession>X6M5Q5</accession>
<evidence type="ECO:0000313" key="9">
    <source>
        <dbReference type="EMBL" id="ETO08946.1"/>
    </source>
</evidence>
<dbReference type="InterPro" id="IPR005378">
    <property type="entry name" value="Vps35"/>
</dbReference>
<evidence type="ECO:0000256" key="2">
    <source>
        <dbReference type="ARBA" id="ARBA00006536"/>
    </source>
</evidence>
<keyword evidence="8" id="KW-1133">Transmembrane helix</keyword>
<comment type="function">
    <text evidence="6">Plays a role in vesicular protein sorting.</text>
</comment>
<dbReference type="PANTHER" id="PTHR11099">
    <property type="entry name" value="VACUOLAR SORTING PROTEIN 35"/>
    <property type="match status" value="1"/>
</dbReference>
<keyword evidence="5 8" id="KW-0472">Membrane</keyword>
<evidence type="ECO:0000256" key="6">
    <source>
        <dbReference type="PIRNR" id="PIRNR009375"/>
    </source>
</evidence>
<keyword evidence="10" id="KW-1185">Reference proteome</keyword>
<evidence type="ECO:0000256" key="4">
    <source>
        <dbReference type="ARBA" id="ARBA00022927"/>
    </source>
</evidence>
<name>X6M5Q5_RETFI</name>
<dbReference type="PIRSF" id="PIRSF009375">
    <property type="entry name" value="Retromer_Vps35"/>
    <property type="match status" value="1"/>
</dbReference>
<dbReference type="EMBL" id="ASPP01024526">
    <property type="protein sequence ID" value="ETO08946.1"/>
    <property type="molecule type" value="Genomic_DNA"/>
</dbReference>
<dbReference type="AlphaFoldDB" id="X6M5Q5"/>
<organism evidence="9 10">
    <name type="scientific">Reticulomyxa filosa</name>
    <dbReference type="NCBI Taxonomy" id="46433"/>
    <lineage>
        <taxon>Eukaryota</taxon>
        <taxon>Sar</taxon>
        <taxon>Rhizaria</taxon>
        <taxon>Retaria</taxon>
        <taxon>Foraminifera</taxon>
        <taxon>Monothalamids</taxon>
        <taxon>Reticulomyxidae</taxon>
        <taxon>Reticulomyxa</taxon>
    </lineage>
</organism>
<feature type="compositionally biased region" description="Basic and acidic residues" evidence="7">
    <location>
        <begin position="577"/>
        <end position="593"/>
    </location>
</feature>
<keyword evidence="8" id="KW-0812">Transmembrane</keyword>
<dbReference type="OMA" id="YERVQFC"/>
<proteinExistence type="inferred from homology"/>
<evidence type="ECO:0000256" key="8">
    <source>
        <dbReference type="SAM" id="Phobius"/>
    </source>
</evidence>
<evidence type="ECO:0000256" key="5">
    <source>
        <dbReference type="ARBA" id="ARBA00023136"/>
    </source>
</evidence>
<dbReference type="PANTHER" id="PTHR11099:SF0">
    <property type="entry name" value="VACUOLAR PROTEIN SORTING-ASSOCIATED PROTEIN 35"/>
    <property type="match status" value="1"/>
</dbReference>